<sequence>MAGNKRTQTPSPSERKRRKIGTPEPDHQSTQSVAAASSNNSTDDSVILLTSESAHLSGSSNAQKTEAAEISVFKVLSPIPGLQFSRPHHDMDEAIMKKFRPMLPGRPPHQLIIMLELLEKYPALSRIADSCFDSGSFKDLRELEIFWQKISSVSDEMTTEVLG</sequence>
<evidence type="ECO:0000256" key="1">
    <source>
        <dbReference type="SAM" id="MobiDB-lite"/>
    </source>
</evidence>
<evidence type="ECO:0000313" key="2">
    <source>
        <dbReference type="EMBL" id="OBZ69302.1"/>
    </source>
</evidence>
<comment type="caution">
    <text evidence="2">The sequence shown here is derived from an EMBL/GenBank/DDBJ whole genome shotgun (WGS) entry which is preliminary data.</text>
</comment>
<feature type="compositionally biased region" description="Polar residues" evidence="1">
    <location>
        <begin position="1"/>
        <end position="12"/>
    </location>
</feature>
<organism evidence="2 3">
    <name type="scientific">Grifola frondosa</name>
    <name type="common">Maitake</name>
    <name type="synonym">Polyporus frondosus</name>
    <dbReference type="NCBI Taxonomy" id="5627"/>
    <lineage>
        <taxon>Eukaryota</taxon>
        <taxon>Fungi</taxon>
        <taxon>Dikarya</taxon>
        <taxon>Basidiomycota</taxon>
        <taxon>Agaricomycotina</taxon>
        <taxon>Agaricomycetes</taxon>
        <taxon>Polyporales</taxon>
        <taxon>Grifolaceae</taxon>
        <taxon>Grifola</taxon>
    </lineage>
</organism>
<feature type="region of interest" description="Disordered" evidence="1">
    <location>
        <begin position="1"/>
        <end position="45"/>
    </location>
</feature>
<accession>A0A1C7LXC8</accession>
<gene>
    <name evidence="2" type="ORF">A0H81_10903</name>
</gene>
<evidence type="ECO:0000313" key="3">
    <source>
        <dbReference type="Proteomes" id="UP000092993"/>
    </source>
</evidence>
<dbReference type="Proteomes" id="UP000092993">
    <property type="component" value="Unassembled WGS sequence"/>
</dbReference>
<name>A0A1C7LXC8_GRIFR</name>
<feature type="compositionally biased region" description="Low complexity" evidence="1">
    <location>
        <begin position="28"/>
        <end position="45"/>
    </location>
</feature>
<protein>
    <submittedName>
        <fullName evidence="2">Uncharacterized protein</fullName>
    </submittedName>
</protein>
<keyword evidence="3" id="KW-1185">Reference proteome</keyword>
<proteinExistence type="predicted"/>
<reference evidence="2 3" key="1">
    <citation type="submission" date="2016-03" db="EMBL/GenBank/DDBJ databases">
        <title>Whole genome sequencing of Grifola frondosa 9006-11.</title>
        <authorList>
            <person name="Min B."/>
            <person name="Park H."/>
            <person name="Kim J.-G."/>
            <person name="Cho H."/>
            <person name="Oh Y.-L."/>
            <person name="Kong W.-S."/>
            <person name="Choi I.-G."/>
        </authorList>
    </citation>
    <scope>NUCLEOTIDE SEQUENCE [LARGE SCALE GENOMIC DNA]</scope>
    <source>
        <strain evidence="2 3">9006-11</strain>
    </source>
</reference>
<dbReference type="EMBL" id="LUGG01000018">
    <property type="protein sequence ID" value="OBZ69302.1"/>
    <property type="molecule type" value="Genomic_DNA"/>
</dbReference>
<dbReference type="AlphaFoldDB" id="A0A1C7LXC8"/>